<evidence type="ECO:0000313" key="14">
    <source>
        <dbReference type="Proteomes" id="UP000756132"/>
    </source>
</evidence>
<reference evidence="13" key="1">
    <citation type="submission" date="2021-12" db="EMBL/GenBank/DDBJ databases">
        <authorList>
            <person name="Zaccaron A."/>
            <person name="Stergiopoulos I."/>
        </authorList>
    </citation>
    <scope>NUCLEOTIDE SEQUENCE</scope>
    <source>
        <strain evidence="13">Race5_Kim</strain>
    </source>
</reference>
<evidence type="ECO:0000256" key="4">
    <source>
        <dbReference type="ARBA" id="ARBA00022676"/>
    </source>
</evidence>
<dbReference type="PANTHER" id="PTHR22760:SF1">
    <property type="entry name" value="DOL-P-MAN:MAN(7)GLCNAC(2)-PP-DOL ALPHA-1,6-MANNOSYLTRANSFERASE"/>
    <property type="match status" value="1"/>
</dbReference>
<evidence type="ECO:0000256" key="3">
    <source>
        <dbReference type="ARBA" id="ARBA00007063"/>
    </source>
</evidence>
<name>A0A9Q8LDX4_PASFU</name>
<keyword evidence="4 12" id="KW-0328">Glycosyltransferase</keyword>
<dbReference type="GO" id="GO:0052917">
    <property type="term" value="F:dol-P-Man:Man(7)GlcNAc(2)-PP-Dol alpha-1,6-mannosyltransferase activity"/>
    <property type="evidence" value="ECO:0007669"/>
    <property type="project" value="UniProtKB-EC"/>
</dbReference>
<dbReference type="GO" id="GO:0006487">
    <property type="term" value="P:protein N-linked glycosylation"/>
    <property type="evidence" value="ECO:0007669"/>
    <property type="project" value="TreeGrafter"/>
</dbReference>
<evidence type="ECO:0000256" key="11">
    <source>
        <dbReference type="ARBA" id="ARBA00048899"/>
    </source>
</evidence>
<dbReference type="InterPro" id="IPR005599">
    <property type="entry name" value="GPI_mannosylTrfase"/>
</dbReference>
<dbReference type="OrthoDB" id="19039at2759"/>
<evidence type="ECO:0000256" key="10">
    <source>
        <dbReference type="ARBA" id="ARBA00044721"/>
    </source>
</evidence>
<keyword evidence="8 12" id="KW-1133">Transmembrane helix</keyword>
<dbReference type="RefSeq" id="XP_047759999.1">
    <property type="nucleotide sequence ID" value="XM_047907690.1"/>
</dbReference>
<gene>
    <name evidence="13" type="ORF">CLAFUR5_08542</name>
</gene>
<evidence type="ECO:0000256" key="2">
    <source>
        <dbReference type="ARBA" id="ARBA00004922"/>
    </source>
</evidence>
<evidence type="ECO:0000256" key="9">
    <source>
        <dbReference type="ARBA" id="ARBA00023136"/>
    </source>
</evidence>
<comment type="function">
    <text evidence="10">Mannosyltransferase that operates in the biosynthetic pathway of dolichol-linked oligosaccharides, the glycan precursors employed in protein asparagine (N)-glycosylation. The assembly of dolichol-linked oligosaccharides begins on the cytosolic side of the endoplasmic reticulum membrane and finishes in its lumen. The sequential addition of sugars to dolichol pyrophosphate produces dolichol-linked oligosaccharides containing fourteen sugars, including two GlcNAcs, nine mannoses and three glucoses. Once assembled, the oligosaccharide is transferred from the lipid to nascent proteins by oligosaccharyltransferases. In the lumen of the endoplasmic reticulum, adds the eighth mannose residue in an alpha-1,6 linkage onto Man(7)GlcNAc(2)-PP-dolichol to produce Man(8)GlcNAc(2)-PP-dolichol.</text>
</comment>
<keyword evidence="14" id="KW-1185">Reference proteome</keyword>
<feature type="transmembrane region" description="Helical" evidence="12">
    <location>
        <begin position="357"/>
        <end position="377"/>
    </location>
</feature>
<dbReference type="Proteomes" id="UP000756132">
    <property type="component" value="Chromosome 3"/>
</dbReference>
<dbReference type="PANTHER" id="PTHR22760">
    <property type="entry name" value="GLYCOSYLTRANSFERASE"/>
    <property type="match status" value="1"/>
</dbReference>
<comment type="catalytic activity">
    <reaction evidence="11">
        <text>an alpha-D-Man-(1-&gt;2)-alpha-D-Man-(1-&gt;2)-alpha-D-Man-(1-&gt;3)-[alpha-D-Man-(1-&gt;2)-alpha-D-Man-(1-&gt;3)-alpha-D-Man-(1-&gt;6)]-beta-D-Man-(1-&gt;4)-beta-D-GlcNAc-(1-&gt;4)-alpha-D-GlcNAc-diphospho-di-trans,poly-cis-dolichol + a di-trans,poly-cis-dolichyl beta-D-mannosyl phosphate = an alpha-D-Man-(1-&gt;2)-alpha-D-Man-(1-&gt;2)-alpha-D-Man-(1-&gt;3)-[alpha-D-Man-(1-&gt;2)-alpha-D-Man-(1-&gt;3)-[alpha-D-Man-(1-&gt;6)]-alpha-D-Man-(1-&gt;6)]-beta-D-Man-(1-&gt;4)-beta-D-GlcNAc-(1-&gt;4)-alpha-D-GlcNAc-diphospho-di-trans,poly-cis-dolichol + a di-trans,poly-cis-dolichyl phosphate + H(+)</text>
        <dbReference type="Rhea" id="RHEA:29535"/>
        <dbReference type="Rhea" id="RHEA-COMP:19498"/>
        <dbReference type="Rhea" id="RHEA-COMP:19501"/>
        <dbReference type="Rhea" id="RHEA-COMP:19518"/>
        <dbReference type="Rhea" id="RHEA-COMP:19519"/>
        <dbReference type="ChEBI" id="CHEBI:15378"/>
        <dbReference type="ChEBI" id="CHEBI:57683"/>
        <dbReference type="ChEBI" id="CHEBI:58211"/>
        <dbReference type="ChEBI" id="CHEBI:132517"/>
        <dbReference type="ChEBI" id="CHEBI:132519"/>
        <dbReference type="EC" id="2.4.1.260"/>
    </reaction>
    <physiologicalReaction direction="left-to-right" evidence="11">
        <dbReference type="Rhea" id="RHEA:29536"/>
    </physiologicalReaction>
</comment>
<evidence type="ECO:0000256" key="7">
    <source>
        <dbReference type="ARBA" id="ARBA00022824"/>
    </source>
</evidence>
<dbReference type="GO" id="GO:0005789">
    <property type="term" value="C:endoplasmic reticulum membrane"/>
    <property type="evidence" value="ECO:0007669"/>
    <property type="project" value="UniProtKB-SubCell"/>
</dbReference>
<evidence type="ECO:0000256" key="6">
    <source>
        <dbReference type="ARBA" id="ARBA00022692"/>
    </source>
</evidence>
<dbReference type="Pfam" id="PF03901">
    <property type="entry name" value="Glyco_transf_22"/>
    <property type="match status" value="1"/>
</dbReference>
<protein>
    <recommendedName>
        <fullName evidence="12">Mannosyltransferase</fullName>
        <ecNumber evidence="12">2.4.1.-</ecNumber>
    </recommendedName>
</protein>
<feature type="transmembrane region" description="Helical" evidence="12">
    <location>
        <begin position="210"/>
        <end position="232"/>
    </location>
</feature>
<evidence type="ECO:0000313" key="13">
    <source>
        <dbReference type="EMBL" id="UJO15633.1"/>
    </source>
</evidence>
<keyword evidence="9 12" id="KW-0472">Membrane</keyword>
<feature type="transmembrane region" description="Helical" evidence="12">
    <location>
        <begin position="389"/>
        <end position="410"/>
    </location>
</feature>
<dbReference type="EMBL" id="CP090165">
    <property type="protein sequence ID" value="UJO15633.1"/>
    <property type="molecule type" value="Genomic_DNA"/>
</dbReference>
<comment type="similarity">
    <text evidence="3 12">Belongs to the glycosyltransferase 22 family.</text>
</comment>
<feature type="transmembrane region" description="Helical" evidence="12">
    <location>
        <begin position="99"/>
        <end position="117"/>
    </location>
</feature>
<dbReference type="OMA" id="WWVEVRM"/>
<keyword evidence="5" id="KW-0808">Transferase</keyword>
<evidence type="ECO:0000256" key="12">
    <source>
        <dbReference type="RuleBase" id="RU363075"/>
    </source>
</evidence>
<accession>A0A9Q8LDX4</accession>
<comment type="subcellular location">
    <subcellularLocation>
        <location evidence="1 12">Endoplasmic reticulum membrane</location>
        <topology evidence="1 12">Multi-pass membrane protein</topology>
    </subcellularLocation>
</comment>
<keyword evidence="7 12" id="KW-0256">Endoplasmic reticulum</keyword>
<dbReference type="AlphaFoldDB" id="A0A9Q8LDX4"/>
<dbReference type="EC" id="2.4.1.-" evidence="12"/>
<sequence>MSIAPQQTWRALQIGALPDRETQRPRMSRSIGHVALDLLLPTLILLHLFISPYTKVEESFNIQATHDILSTGVPLTNTTEILNTSYDHVSFPGSVPRTFVGALALAGISGPFASFFSSPQQLQLLVRALLGLGNAAALWHLKSAVETAYGRTAGRWYVLLQASQFHVLYYASRTLPNMFAFGLTTLAMRNLIMVKAVTWKTQRSAKRRRLALYLLTVAGIIFRSEIAILLAAETGYLLFQQRISLTKEIIPAGLAGAIIGLATTVLVDSFFWQQFPLWPEWVGFYYNTILGKSSEWGTSPFHFYFLNALPRLLLNPATYLFCIPSALNAGPTSRDILIPQIAFIAIYSLLPHKEWRFILYTIPAFTAVAAGGAGWIWTRRGKTAMYRLYSITLVLSTLASFAVSLGLLYISSLNYPGGEALQRLHDIVWQAKDVRAPVRVYMDNLACQTGVTRFQEVQPYWHYDKTEDEQTLLDPMFWQQFDYALSENPARIIGAWRPLSVVEGFAGISLKPADDDDILPVPTILGNTGRSLQKVYYDFALIARQRFTKGYWPAIKMKPKIWILERELPPAEARQKGGIMPP</sequence>
<comment type="pathway">
    <text evidence="2">Protein modification; protein glycosylation.</text>
</comment>
<keyword evidence="6 12" id="KW-0812">Transmembrane</keyword>
<dbReference type="GeneID" id="71988420"/>
<evidence type="ECO:0000256" key="1">
    <source>
        <dbReference type="ARBA" id="ARBA00004477"/>
    </source>
</evidence>
<evidence type="ECO:0000256" key="8">
    <source>
        <dbReference type="ARBA" id="ARBA00022989"/>
    </source>
</evidence>
<feature type="transmembrane region" description="Helical" evidence="12">
    <location>
        <begin position="124"/>
        <end position="141"/>
    </location>
</feature>
<proteinExistence type="inferred from homology"/>
<feature type="transmembrane region" description="Helical" evidence="12">
    <location>
        <begin position="178"/>
        <end position="198"/>
    </location>
</feature>
<organism evidence="13 14">
    <name type="scientific">Passalora fulva</name>
    <name type="common">Tomato leaf mold</name>
    <name type="synonym">Cladosporium fulvum</name>
    <dbReference type="NCBI Taxonomy" id="5499"/>
    <lineage>
        <taxon>Eukaryota</taxon>
        <taxon>Fungi</taxon>
        <taxon>Dikarya</taxon>
        <taxon>Ascomycota</taxon>
        <taxon>Pezizomycotina</taxon>
        <taxon>Dothideomycetes</taxon>
        <taxon>Dothideomycetidae</taxon>
        <taxon>Mycosphaerellales</taxon>
        <taxon>Mycosphaerellaceae</taxon>
        <taxon>Fulvia</taxon>
    </lineage>
</organism>
<evidence type="ECO:0000256" key="5">
    <source>
        <dbReference type="ARBA" id="ARBA00022679"/>
    </source>
</evidence>
<dbReference type="KEGG" id="ffu:CLAFUR5_08542"/>
<reference evidence="13" key="2">
    <citation type="journal article" date="2022" name="Microb. Genom.">
        <title>A chromosome-scale genome assembly of the tomato pathogen Cladosporium fulvum reveals a compartmentalized genome architecture and the presence of a dispensable chromosome.</title>
        <authorList>
            <person name="Zaccaron A.Z."/>
            <person name="Chen L.H."/>
            <person name="Samaras A."/>
            <person name="Stergiopoulos I."/>
        </authorList>
    </citation>
    <scope>NUCLEOTIDE SEQUENCE</scope>
    <source>
        <strain evidence="13">Race5_Kim</strain>
    </source>
</reference>
<feature type="transmembrane region" description="Helical" evidence="12">
    <location>
        <begin position="30"/>
        <end position="50"/>
    </location>
</feature>